<dbReference type="EMBL" id="AZFM01000035">
    <property type="protein sequence ID" value="KRL88978.1"/>
    <property type="molecule type" value="Genomic_DNA"/>
</dbReference>
<evidence type="ECO:0008006" key="4">
    <source>
        <dbReference type="Google" id="ProtNLM"/>
    </source>
</evidence>
<feature type="chain" id="PRO_5006411723" description="Surface layer protein A domain-containing protein" evidence="1">
    <location>
        <begin position="30"/>
        <end position="214"/>
    </location>
</feature>
<dbReference type="Proteomes" id="UP000051036">
    <property type="component" value="Unassembled WGS sequence"/>
</dbReference>
<gene>
    <name evidence="2" type="ORF">FC46_GL001219</name>
</gene>
<protein>
    <recommendedName>
        <fullName evidence="4">Surface layer protein A domain-containing protein</fullName>
    </recommendedName>
</protein>
<dbReference type="AlphaFoldDB" id="A0A0R1UEM3"/>
<dbReference type="PATRIC" id="fig|1423763.3.peg.1235"/>
<evidence type="ECO:0000313" key="2">
    <source>
        <dbReference type="EMBL" id="KRL88978.1"/>
    </source>
</evidence>
<dbReference type="RefSeq" id="WP_057799711.1">
    <property type="nucleotide sequence ID" value="NZ_AZFM01000035.1"/>
</dbReference>
<reference evidence="2 3" key="1">
    <citation type="journal article" date="2015" name="Genome Announc.">
        <title>Expanding the biotechnology potential of lactobacilli through comparative genomics of 213 strains and associated genera.</title>
        <authorList>
            <person name="Sun Z."/>
            <person name="Harris H.M."/>
            <person name="McCann A."/>
            <person name="Guo C."/>
            <person name="Argimon S."/>
            <person name="Zhang W."/>
            <person name="Yang X."/>
            <person name="Jeffery I.B."/>
            <person name="Cooney J.C."/>
            <person name="Kagawa T.F."/>
            <person name="Liu W."/>
            <person name="Song Y."/>
            <person name="Salvetti E."/>
            <person name="Wrobel A."/>
            <person name="Rasinkangas P."/>
            <person name="Parkhill J."/>
            <person name="Rea M.C."/>
            <person name="O'Sullivan O."/>
            <person name="Ritari J."/>
            <person name="Douillard F.P."/>
            <person name="Paul Ross R."/>
            <person name="Yang R."/>
            <person name="Briner A.E."/>
            <person name="Felis G.E."/>
            <person name="de Vos W.M."/>
            <person name="Barrangou R."/>
            <person name="Klaenhammer T.R."/>
            <person name="Caufield P.W."/>
            <person name="Cui Y."/>
            <person name="Zhang H."/>
            <person name="O'Toole P.W."/>
        </authorList>
    </citation>
    <scope>NUCLEOTIDE SEQUENCE [LARGE SCALE GENOMIC DNA]</scope>
    <source>
        <strain evidence="2 3">DSM 16043</strain>
    </source>
</reference>
<evidence type="ECO:0000313" key="3">
    <source>
        <dbReference type="Proteomes" id="UP000051036"/>
    </source>
</evidence>
<feature type="signal peptide" evidence="1">
    <location>
        <begin position="1"/>
        <end position="29"/>
    </location>
</feature>
<keyword evidence="1" id="KW-0732">Signal</keyword>
<proteinExistence type="predicted"/>
<name>A0A0R1UEM3_9LACO</name>
<evidence type="ECO:0000256" key="1">
    <source>
        <dbReference type="SAM" id="SignalP"/>
    </source>
</evidence>
<comment type="caution">
    <text evidence="2">The sequence shown here is derived from an EMBL/GenBank/DDBJ whole genome shotgun (WGS) entry which is preliminary data.</text>
</comment>
<organism evidence="2 3">
    <name type="scientific">Lactobacillus kalixensis DSM 16043</name>
    <dbReference type="NCBI Taxonomy" id="1423763"/>
    <lineage>
        <taxon>Bacteria</taxon>
        <taxon>Bacillati</taxon>
        <taxon>Bacillota</taxon>
        <taxon>Bacilli</taxon>
        <taxon>Lactobacillales</taxon>
        <taxon>Lactobacillaceae</taxon>
        <taxon>Lactobacillus</taxon>
    </lineage>
</organism>
<dbReference type="STRING" id="1423763.FC46_GL001219"/>
<sequence length="214" mass="24060">MKLKRIIFSLLTAVSIVTFVSTSTKNVKAATPDTNIRTELKSTPLTKQGYVLQVKSGYDNKVYVGKENYKRVLSLAAQDKFLNNVKTVKPSQIKNVKFRVEKVVDIVNRGAGAPLYIISSKDKKYSCVTTQASLRCIYWNDRSVQSVINPLKKIYKGSGNLATKKSRNYFNQSVKAANNLPKSSKRTFLLNSLKQFKNDRSMSIEGTNLLFFGL</sequence>
<dbReference type="OrthoDB" id="2319138at2"/>
<keyword evidence="3" id="KW-1185">Reference proteome</keyword>
<accession>A0A0R1UEM3</accession>